<organism evidence="1 2">
    <name type="scientific">Prosthecobacter fusiformis</name>
    <dbReference type="NCBI Taxonomy" id="48464"/>
    <lineage>
        <taxon>Bacteria</taxon>
        <taxon>Pseudomonadati</taxon>
        <taxon>Verrucomicrobiota</taxon>
        <taxon>Verrucomicrobiia</taxon>
        <taxon>Verrucomicrobiales</taxon>
        <taxon>Verrucomicrobiaceae</taxon>
        <taxon>Prosthecobacter</taxon>
    </lineage>
</organism>
<proteinExistence type="predicted"/>
<comment type="caution">
    <text evidence="1">The sequence shown here is derived from an EMBL/GenBank/DDBJ whole genome shotgun (WGS) entry which is preliminary data.</text>
</comment>
<accession>A0A4R7RWU0</accession>
<reference evidence="1 2" key="1">
    <citation type="submission" date="2019-03" db="EMBL/GenBank/DDBJ databases">
        <title>Genomic Encyclopedia of Archaeal and Bacterial Type Strains, Phase II (KMG-II): from individual species to whole genera.</title>
        <authorList>
            <person name="Goeker M."/>
        </authorList>
    </citation>
    <scope>NUCLEOTIDE SEQUENCE [LARGE SCALE GENOMIC DNA]</scope>
    <source>
        <strain evidence="1 2">ATCC 25309</strain>
    </source>
</reference>
<dbReference type="EMBL" id="SOCA01000005">
    <property type="protein sequence ID" value="TDU69456.1"/>
    <property type="molecule type" value="Genomic_DNA"/>
</dbReference>
<keyword evidence="2" id="KW-1185">Reference proteome</keyword>
<evidence type="ECO:0000313" key="2">
    <source>
        <dbReference type="Proteomes" id="UP000295662"/>
    </source>
</evidence>
<dbReference type="Proteomes" id="UP000295662">
    <property type="component" value="Unassembled WGS sequence"/>
</dbReference>
<name>A0A4R7RWU0_9BACT</name>
<protein>
    <submittedName>
        <fullName evidence="1">Uncharacterized protein</fullName>
    </submittedName>
</protein>
<sequence>MLVIIGLLIGGILIGQSLIDSAKLVKLVKTIEQYEIAATTFKSKFRAIPGDTNKIAPNGNNDGQIHGVNTLYNTLTSWALAGSEPINFFYHLSITRMVNANFAAYSGPDSFDGNFSGFVPKLEYGTNCFLTVYDYRAVWGAGLDFGTAFAITSGVNAGISKCMTAEEAAGVDAKLDDGKPMSGNTRQMFPYSGPYISNHLGCDDNALNYDMGGVWNESTGLKESTEGSSEAMNRVECLLAVKIRLDN</sequence>
<dbReference type="AlphaFoldDB" id="A0A4R7RWU0"/>
<evidence type="ECO:0000313" key="1">
    <source>
        <dbReference type="EMBL" id="TDU69456.1"/>
    </source>
</evidence>
<gene>
    <name evidence="1" type="ORF">EI77_03111</name>
</gene>